<evidence type="ECO:0000313" key="8">
    <source>
        <dbReference type="Proteomes" id="UP001642464"/>
    </source>
</evidence>
<proteinExistence type="inferred from homology"/>
<evidence type="ECO:0000256" key="3">
    <source>
        <dbReference type="PIRNR" id="PIRNR036492"/>
    </source>
</evidence>
<protein>
    <recommendedName>
        <fullName evidence="3">Aldehyde dehydrogenase</fullName>
    </recommendedName>
</protein>
<evidence type="ECO:0000256" key="1">
    <source>
        <dbReference type="ARBA" id="ARBA00009986"/>
    </source>
</evidence>
<comment type="similarity">
    <text evidence="1 3 5">Belongs to the aldehyde dehydrogenase family.</text>
</comment>
<feature type="active site" evidence="4">
    <location>
        <position position="240"/>
    </location>
</feature>
<sequence length="542" mass="59601">MAPISSKTPDSVSRYGNVKANELEAHKEVKPEDIPGIVDGLRKTFASEVTYSVAWRKAQIKQLKKMLVEREEEIAAAVTEDIGKSAFESYATEIGLVIAECDTALSHIDEWVKPVATGNSALNIPSWSQLRYDPLGVVLVMAAWNYPVQLALAPMVAALAGGNCVCLKPASWANATSNVLAKLLPQYMDNSAVQVVEGNRHITSALLEEAWSKIIFTGSGFVGRIVAQAAAKHLTPVVLELGGKSPCIVDKSVDVEHAAQRLVWGSFVNSGQTCVRPDHCLVHEDVADDFIKELQRQVLKMYGEDPQKTEWFSRLVNANAFDRLKSLVDEEQDRVVIGGKYDASDKYIAPTILDFGADMEAFTSSGVMQDELFGPILPVVRYRNLEDVIDFVKNLITGKPLALYAYSKDNKFIETIKTRTTSGGLVINDNLMHLANHELPFGGVGASGTGSYHGHHGFKCMSHEKACLQKSQILDQSPAFKPLLQARFPPYTPTKQALVRMFSNHHINMLVNLPMPLLRVGLKAVLLYLCLRLAGFNIVRQA</sequence>
<organism evidence="7 8">
    <name type="scientific">Durusdinium trenchii</name>
    <dbReference type="NCBI Taxonomy" id="1381693"/>
    <lineage>
        <taxon>Eukaryota</taxon>
        <taxon>Sar</taxon>
        <taxon>Alveolata</taxon>
        <taxon>Dinophyceae</taxon>
        <taxon>Suessiales</taxon>
        <taxon>Symbiodiniaceae</taxon>
        <taxon>Durusdinium</taxon>
    </lineage>
</organism>
<accession>A0ABP0MLZ4</accession>
<dbReference type="Gene3D" id="3.40.605.10">
    <property type="entry name" value="Aldehyde Dehydrogenase, Chain A, domain 1"/>
    <property type="match status" value="1"/>
</dbReference>
<dbReference type="InterPro" id="IPR015590">
    <property type="entry name" value="Aldehyde_DH_dom"/>
</dbReference>
<gene>
    <name evidence="7" type="ORF">SCF082_LOCUS28709</name>
</gene>
<dbReference type="Gene3D" id="3.40.309.10">
    <property type="entry name" value="Aldehyde Dehydrogenase, Chain A, domain 2"/>
    <property type="match status" value="1"/>
</dbReference>
<evidence type="ECO:0000256" key="2">
    <source>
        <dbReference type="ARBA" id="ARBA00023002"/>
    </source>
</evidence>
<dbReference type="InterPro" id="IPR012394">
    <property type="entry name" value="Aldehyde_DH_NAD(P)"/>
</dbReference>
<keyword evidence="8" id="KW-1185">Reference proteome</keyword>
<dbReference type="CDD" id="cd07087">
    <property type="entry name" value="ALDH_F3-13-14_CALDH-like"/>
    <property type="match status" value="1"/>
</dbReference>
<reference evidence="7 8" key="1">
    <citation type="submission" date="2024-02" db="EMBL/GenBank/DDBJ databases">
        <authorList>
            <person name="Chen Y."/>
            <person name="Shah S."/>
            <person name="Dougan E. K."/>
            <person name="Thang M."/>
            <person name="Chan C."/>
        </authorList>
    </citation>
    <scope>NUCLEOTIDE SEQUENCE [LARGE SCALE GENOMIC DNA]</scope>
</reference>
<comment type="caution">
    <text evidence="7">The sequence shown here is derived from an EMBL/GenBank/DDBJ whole genome shotgun (WGS) entry which is preliminary data.</text>
</comment>
<dbReference type="PROSITE" id="PS00687">
    <property type="entry name" value="ALDEHYDE_DEHYDR_GLU"/>
    <property type="match status" value="1"/>
</dbReference>
<dbReference type="InterPro" id="IPR016162">
    <property type="entry name" value="Ald_DH_N"/>
</dbReference>
<keyword evidence="2 3" id="KW-0560">Oxidoreductase</keyword>
<dbReference type="EMBL" id="CAXAMM010022750">
    <property type="protein sequence ID" value="CAK9052500.1"/>
    <property type="molecule type" value="Genomic_DNA"/>
</dbReference>
<dbReference type="PANTHER" id="PTHR43570">
    <property type="entry name" value="ALDEHYDE DEHYDROGENASE"/>
    <property type="match status" value="1"/>
</dbReference>
<evidence type="ECO:0000259" key="6">
    <source>
        <dbReference type="Pfam" id="PF00171"/>
    </source>
</evidence>
<name>A0ABP0MLZ4_9DINO</name>
<dbReference type="InterPro" id="IPR016161">
    <property type="entry name" value="Ald_DH/histidinol_DH"/>
</dbReference>
<dbReference type="Pfam" id="PF00171">
    <property type="entry name" value="Aldedh"/>
    <property type="match status" value="1"/>
</dbReference>
<dbReference type="PIRSF" id="PIRSF036492">
    <property type="entry name" value="ALDH"/>
    <property type="match status" value="1"/>
</dbReference>
<dbReference type="InterPro" id="IPR016163">
    <property type="entry name" value="Ald_DH_C"/>
</dbReference>
<dbReference type="SUPFAM" id="SSF53720">
    <property type="entry name" value="ALDH-like"/>
    <property type="match status" value="1"/>
</dbReference>
<dbReference type="InterPro" id="IPR029510">
    <property type="entry name" value="Ald_DH_CS_GLU"/>
</dbReference>
<dbReference type="PANTHER" id="PTHR43570:SF16">
    <property type="entry name" value="ALDEHYDE DEHYDROGENASE TYPE III, ISOFORM Q"/>
    <property type="match status" value="1"/>
</dbReference>
<feature type="domain" description="Aldehyde dehydrogenase" evidence="6">
    <location>
        <begin position="23"/>
        <end position="465"/>
    </location>
</feature>
<evidence type="ECO:0000313" key="7">
    <source>
        <dbReference type="EMBL" id="CAK9052500.1"/>
    </source>
</evidence>
<dbReference type="Proteomes" id="UP001642464">
    <property type="component" value="Unassembled WGS sequence"/>
</dbReference>
<evidence type="ECO:0000256" key="4">
    <source>
        <dbReference type="PROSITE-ProRule" id="PRU10007"/>
    </source>
</evidence>
<evidence type="ECO:0000256" key="5">
    <source>
        <dbReference type="RuleBase" id="RU003345"/>
    </source>
</evidence>